<dbReference type="EMBL" id="BLLK01000062">
    <property type="protein sequence ID" value="GFH58849.1"/>
    <property type="molecule type" value="Genomic_DNA"/>
</dbReference>
<dbReference type="PANTHER" id="PTHR15224">
    <property type="entry name" value="NADH DEHYDROGENASE [UBIQUINONE] IRON-SULFUR PROTEIN 5"/>
    <property type="match status" value="1"/>
</dbReference>
<keyword evidence="10" id="KW-0249">Electron transport</keyword>
<dbReference type="AlphaFoldDB" id="A0AAD3HD56"/>
<comment type="function">
    <text evidence="1">Accessory subunit of the mitochondrial membrane respiratory chain NADH dehydrogenase (Complex I), that is believed not to be involved in catalysis. Complex I functions in the transfer of electrons from NADH to the respiratory chain. The immediate electron acceptor for the enzyme is believed to be ubiquinone.</text>
</comment>
<evidence type="ECO:0000256" key="15">
    <source>
        <dbReference type="ARBA" id="ARBA00032739"/>
    </source>
</evidence>
<evidence type="ECO:0000256" key="13">
    <source>
        <dbReference type="ARBA" id="ARBA00023157"/>
    </source>
</evidence>
<evidence type="ECO:0000256" key="3">
    <source>
        <dbReference type="ARBA" id="ARBA00004637"/>
    </source>
</evidence>
<evidence type="ECO:0000256" key="16">
    <source>
        <dbReference type="PIRSR" id="PIRSR619342-50"/>
    </source>
</evidence>
<keyword evidence="11" id="KW-0496">Mitochondrion</keyword>
<evidence type="ECO:0000256" key="1">
    <source>
        <dbReference type="ARBA" id="ARBA00003195"/>
    </source>
</evidence>
<keyword evidence="12" id="KW-0472">Membrane</keyword>
<evidence type="ECO:0000256" key="5">
    <source>
        <dbReference type="ARBA" id="ARBA00011261"/>
    </source>
</evidence>
<comment type="similarity">
    <text evidence="4">Belongs to the complex I NDUFS5 subunit family.</text>
</comment>
<dbReference type="PROSITE" id="PS51808">
    <property type="entry name" value="CHCH"/>
    <property type="match status" value="1"/>
</dbReference>
<organism evidence="17 18">
    <name type="scientific">Chaetoceros tenuissimus</name>
    <dbReference type="NCBI Taxonomy" id="426638"/>
    <lineage>
        <taxon>Eukaryota</taxon>
        <taxon>Sar</taxon>
        <taxon>Stramenopiles</taxon>
        <taxon>Ochrophyta</taxon>
        <taxon>Bacillariophyta</taxon>
        <taxon>Coscinodiscophyceae</taxon>
        <taxon>Chaetocerotophycidae</taxon>
        <taxon>Chaetocerotales</taxon>
        <taxon>Chaetocerotaceae</taxon>
        <taxon>Chaetoceros</taxon>
    </lineage>
</organism>
<dbReference type="InterPro" id="IPR019342">
    <property type="entry name" value="NADH_UbQ_OxRdtase_FeS-su5"/>
</dbReference>
<evidence type="ECO:0000313" key="17">
    <source>
        <dbReference type="EMBL" id="GFH58849.1"/>
    </source>
</evidence>
<evidence type="ECO:0000256" key="8">
    <source>
        <dbReference type="ARBA" id="ARBA00022660"/>
    </source>
</evidence>
<keyword evidence="7" id="KW-0813">Transport</keyword>
<comment type="subcellular location">
    <subcellularLocation>
        <location evidence="3">Mitochondrion inner membrane</location>
        <topology evidence="3">Peripheral membrane protein</topology>
    </subcellularLocation>
    <subcellularLocation>
        <location evidence="2">Mitochondrion intermembrane space</location>
    </subcellularLocation>
</comment>
<comment type="caution">
    <text evidence="17">The sequence shown here is derived from an EMBL/GenBank/DDBJ whole genome shotgun (WGS) entry which is preliminary data.</text>
</comment>
<comment type="subunit">
    <text evidence="5">Mammalian complex I is composed of 45 different subunits. This is a component of the iron-sulfur (IP) fragment of the enzyme.</text>
</comment>
<evidence type="ECO:0000256" key="7">
    <source>
        <dbReference type="ARBA" id="ARBA00022448"/>
    </source>
</evidence>
<dbReference type="CDD" id="cd24141">
    <property type="entry name" value="NDUFS5-like"/>
    <property type="match status" value="1"/>
</dbReference>
<dbReference type="PANTHER" id="PTHR15224:SF1">
    <property type="entry name" value="NADH DEHYDROGENASE [UBIQUINONE] IRON-SULFUR PROTEIN 5"/>
    <property type="match status" value="1"/>
</dbReference>
<protein>
    <recommendedName>
        <fullName evidence="6">NADH dehydrogenase [ubiquinone] iron-sulfur protein 5</fullName>
    </recommendedName>
    <alternativeName>
        <fullName evidence="14">Complex I-15 kDa</fullName>
    </alternativeName>
    <alternativeName>
        <fullName evidence="15">NADH-ubiquinone oxidoreductase 15 kDa subunit</fullName>
    </alternativeName>
</protein>
<dbReference type="GO" id="GO:0005758">
    <property type="term" value="C:mitochondrial intermembrane space"/>
    <property type="evidence" value="ECO:0007669"/>
    <property type="project" value="UniProtKB-SubCell"/>
</dbReference>
<feature type="disulfide bond" evidence="16">
    <location>
        <begin position="24"/>
        <end position="36"/>
    </location>
</feature>
<proteinExistence type="inferred from homology"/>
<dbReference type="GO" id="GO:0032981">
    <property type="term" value="P:mitochondrial respiratory chain complex I assembly"/>
    <property type="evidence" value="ECO:0007669"/>
    <property type="project" value="TreeGrafter"/>
</dbReference>
<evidence type="ECO:0000256" key="11">
    <source>
        <dbReference type="ARBA" id="ARBA00023128"/>
    </source>
</evidence>
<evidence type="ECO:0000256" key="2">
    <source>
        <dbReference type="ARBA" id="ARBA00004569"/>
    </source>
</evidence>
<feature type="disulfide bond" evidence="16">
    <location>
        <begin position="14"/>
        <end position="46"/>
    </location>
</feature>
<dbReference type="Proteomes" id="UP001054902">
    <property type="component" value="Unassembled WGS sequence"/>
</dbReference>
<dbReference type="GO" id="GO:0005743">
    <property type="term" value="C:mitochondrial inner membrane"/>
    <property type="evidence" value="ECO:0007669"/>
    <property type="project" value="UniProtKB-SubCell"/>
</dbReference>
<keyword evidence="8" id="KW-0679">Respiratory chain</keyword>
<evidence type="ECO:0000256" key="6">
    <source>
        <dbReference type="ARBA" id="ARBA00013482"/>
    </source>
</evidence>
<evidence type="ECO:0000256" key="10">
    <source>
        <dbReference type="ARBA" id="ARBA00022982"/>
    </source>
</evidence>
<keyword evidence="13 16" id="KW-1015">Disulfide bond</keyword>
<evidence type="ECO:0000256" key="12">
    <source>
        <dbReference type="ARBA" id="ARBA00023136"/>
    </source>
</evidence>
<evidence type="ECO:0000256" key="9">
    <source>
        <dbReference type="ARBA" id="ARBA00022792"/>
    </source>
</evidence>
<name>A0AAD3HD56_9STRA</name>
<keyword evidence="9" id="KW-0999">Mitochondrion inner membrane</keyword>
<evidence type="ECO:0000256" key="4">
    <source>
        <dbReference type="ARBA" id="ARBA00007372"/>
    </source>
</evidence>
<reference evidence="17 18" key="1">
    <citation type="journal article" date="2021" name="Sci. Rep.">
        <title>The genome of the diatom Chaetoceros tenuissimus carries an ancient integrated fragment of an extant virus.</title>
        <authorList>
            <person name="Hongo Y."/>
            <person name="Kimura K."/>
            <person name="Takaki Y."/>
            <person name="Yoshida Y."/>
            <person name="Baba S."/>
            <person name="Kobayashi G."/>
            <person name="Nagasaki K."/>
            <person name="Hano T."/>
            <person name="Tomaru Y."/>
        </authorList>
    </citation>
    <scope>NUCLEOTIDE SEQUENCE [LARGE SCALE GENOMIC DNA]</scope>
    <source>
        <strain evidence="17 18">NIES-3715</strain>
    </source>
</reference>
<sequence>MSSGYGIRGGLGRCYPFFADLKDCLRSEESNEPGACTAFREDYFECLHHKKEYARVRTILAQEKKNVEIAKNGGVDDGGH</sequence>
<accession>A0AAD3HD56</accession>
<evidence type="ECO:0000313" key="18">
    <source>
        <dbReference type="Proteomes" id="UP001054902"/>
    </source>
</evidence>
<gene>
    <name evidence="17" type="ORF">CTEN210_15325</name>
</gene>
<evidence type="ECO:0000256" key="14">
    <source>
        <dbReference type="ARBA" id="ARBA00031222"/>
    </source>
</evidence>
<keyword evidence="18" id="KW-1185">Reference proteome</keyword>